<evidence type="ECO:0000256" key="4">
    <source>
        <dbReference type="ARBA" id="ARBA00022801"/>
    </source>
</evidence>
<dbReference type="SUPFAM" id="SSF52096">
    <property type="entry name" value="ClpP/crotonase"/>
    <property type="match status" value="1"/>
</dbReference>
<dbReference type="InterPro" id="IPR001907">
    <property type="entry name" value="ClpP"/>
</dbReference>
<dbReference type="OrthoDB" id="9806592at2"/>
<keyword evidence="5" id="KW-0720">Serine protease</keyword>
<dbReference type="GO" id="GO:0051117">
    <property type="term" value="F:ATPase binding"/>
    <property type="evidence" value="ECO:0007669"/>
    <property type="project" value="TreeGrafter"/>
</dbReference>
<keyword evidence="3 7" id="KW-0645">Protease</keyword>
<dbReference type="NCBIfam" id="NF045542">
    <property type="entry name" value="Clp_rel_HeadMat"/>
    <property type="match status" value="1"/>
</dbReference>
<dbReference type="Pfam" id="PF00574">
    <property type="entry name" value="CLP_protease"/>
    <property type="match status" value="1"/>
</dbReference>
<evidence type="ECO:0000256" key="5">
    <source>
        <dbReference type="ARBA" id="ARBA00022825"/>
    </source>
</evidence>
<evidence type="ECO:0000256" key="6">
    <source>
        <dbReference type="RuleBase" id="RU003567"/>
    </source>
</evidence>
<accession>F5RN16</accession>
<dbReference type="InterPro" id="IPR023562">
    <property type="entry name" value="ClpP/TepA"/>
</dbReference>
<evidence type="ECO:0000256" key="1">
    <source>
        <dbReference type="ARBA" id="ARBA00007039"/>
    </source>
</evidence>
<dbReference type="EMBL" id="AFHQ01000037">
    <property type="protein sequence ID" value="EGK59339.1"/>
    <property type="molecule type" value="Genomic_DNA"/>
</dbReference>
<evidence type="ECO:0000313" key="8">
    <source>
        <dbReference type="Proteomes" id="UP000004067"/>
    </source>
</evidence>
<dbReference type="HOGENOM" id="CLU_052762_2_0_9"/>
<dbReference type="GO" id="GO:0004252">
    <property type="term" value="F:serine-type endopeptidase activity"/>
    <property type="evidence" value="ECO:0007669"/>
    <property type="project" value="InterPro"/>
</dbReference>
<reference evidence="7 8" key="1">
    <citation type="submission" date="2011-04" db="EMBL/GenBank/DDBJ databases">
        <authorList>
            <person name="Muzny D."/>
            <person name="Qin X."/>
            <person name="Deng J."/>
            <person name="Jiang H."/>
            <person name="Liu Y."/>
            <person name="Qu J."/>
            <person name="Song X.-Z."/>
            <person name="Zhang L."/>
            <person name="Thornton R."/>
            <person name="Coyle M."/>
            <person name="Francisco L."/>
            <person name="Jackson L."/>
            <person name="Javaid M."/>
            <person name="Korchina V."/>
            <person name="Kovar C."/>
            <person name="Mata R."/>
            <person name="Mathew T."/>
            <person name="Ngo R."/>
            <person name="Nguyen L."/>
            <person name="Nguyen N."/>
            <person name="Okwuonu G."/>
            <person name="Ongeri F."/>
            <person name="Pham C."/>
            <person name="Simmons D."/>
            <person name="Wilczek-Boney K."/>
            <person name="Hale W."/>
            <person name="Jakkamsetti A."/>
            <person name="Pham P."/>
            <person name="Ruth R."/>
            <person name="San Lucas F."/>
            <person name="Warren J."/>
            <person name="Zhang J."/>
            <person name="Zhao Z."/>
            <person name="Zhou C."/>
            <person name="Zhu D."/>
            <person name="Lee S."/>
            <person name="Bess C."/>
            <person name="Blankenburg K."/>
            <person name="Forbes L."/>
            <person name="Fu Q."/>
            <person name="Gubbala S."/>
            <person name="Hirani K."/>
            <person name="Jayaseelan J.C."/>
            <person name="Lara F."/>
            <person name="Munidasa M."/>
            <person name="Palculict T."/>
            <person name="Patil S."/>
            <person name="Pu L.-L."/>
            <person name="Saada N."/>
            <person name="Tang L."/>
            <person name="Weissenberger G."/>
            <person name="Zhu Y."/>
            <person name="Hemphill L."/>
            <person name="Shang Y."/>
            <person name="Youmans B."/>
            <person name="Ayvaz T."/>
            <person name="Ross M."/>
            <person name="Santibanez J."/>
            <person name="Aqrawi P."/>
            <person name="Gross S."/>
            <person name="Joshi V."/>
            <person name="Fowler G."/>
            <person name="Nazareth L."/>
            <person name="Reid J."/>
            <person name="Worley K."/>
            <person name="Petrosino J."/>
            <person name="Highlander S."/>
            <person name="Gibbs R."/>
        </authorList>
    </citation>
    <scope>NUCLEOTIDE SEQUENCE [LARGE SCALE GENOMIC DNA]</scope>
    <source>
        <strain evidence="7 8">DSM 2778</strain>
    </source>
</reference>
<dbReference type="GO" id="GO:0006515">
    <property type="term" value="P:protein quality control for misfolded or incompletely synthesized proteins"/>
    <property type="evidence" value="ECO:0007669"/>
    <property type="project" value="TreeGrafter"/>
</dbReference>
<dbReference type="InterPro" id="IPR029045">
    <property type="entry name" value="ClpP/crotonase-like_dom_sf"/>
</dbReference>
<name>F5RN16_9FIRM</name>
<comment type="caution">
    <text evidence="7">The sequence shown here is derived from an EMBL/GenBank/DDBJ whole genome shotgun (WGS) entry which is preliminary data.</text>
</comment>
<dbReference type="PRINTS" id="PR00127">
    <property type="entry name" value="CLPPROTEASEP"/>
</dbReference>
<dbReference type="Proteomes" id="UP000004067">
    <property type="component" value="Unassembled WGS sequence"/>
</dbReference>
<dbReference type="PANTHER" id="PTHR10381:SF70">
    <property type="entry name" value="ATP-DEPENDENT CLP PROTEASE PROTEOLYTIC SUBUNIT"/>
    <property type="match status" value="1"/>
</dbReference>
<dbReference type="eggNOG" id="COG0740">
    <property type="taxonomic scope" value="Bacteria"/>
</dbReference>
<dbReference type="STRING" id="888060.HMPREF9081_1652"/>
<dbReference type="AlphaFoldDB" id="F5RN16"/>
<gene>
    <name evidence="7" type="ORF">HMPREF9081_1652</name>
</gene>
<keyword evidence="4" id="KW-0378">Hydrolase</keyword>
<dbReference type="Gene3D" id="3.90.226.10">
    <property type="entry name" value="2-enoyl-CoA Hydratase, Chain A, domain 1"/>
    <property type="match status" value="1"/>
</dbReference>
<proteinExistence type="inferred from homology"/>
<protein>
    <recommendedName>
        <fullName evidence="6">ATP-dependent Clp protease proteolytic subunit</fullName>
    </recommendedName>
</protein>
<evidence type="ECO:0000313" key="7">
    <source>
        <dbReference type="EMBL" id="EGK59339.1"/>
    </source>
</evidence>
<sequence length="229" mass="25540">MKRKFWNWVRNEGEKRVLLLDGEISDETWWGDEVTPQMFREELNAVEGDIDLWINSPGGDCYAAAQIYNMLMEYKGNVAVKIDGIAASAASVVAMAGSTVEMSPVATIMIHNPMTVSIGDTHEMERTITFLSEIKESIINAYEIKTRLSRAKISRLMDAETWMNAKKAVELGFADSVLYENREHLTSAAADGLIFSRAAVTNSLLSKFGQGTQNVDAEPLKRRLFSISH</sequence>
<organism evidence="7 8">
    <name type="scientific">Centipeda periodontii DSM 2778</name>
    <dbReference type="NCBI Taxonomy" id="888060"/>
    <lineage>
        <taxon>Bacteria</taxon>
        <taxon>Bacillati</taxon>
        <taxon>Bacillota</taxon>
        <taxon>Negativicutes</taxon>
        <taxon>Selenomonadales</taxon>
        <taxon>Selenomonadaceae</taxon>
        <taxon>Centipeda</taxon>
    </lineage>
</organism>
<evidence type="ECO:0000256" key="2">
    <source>
        <dbReference type="ARBA" id="ARBA00022490"/>
    </source>
</evidence>
<dbReference type="CDD" id="cd07016">
    <property type="entry name" value="S14_ClpP_1"/>
    <property type="match status" value="1"/>
</dbReference>
<evidence type="ECO:0000256" key="3">
    <source>
        <dbReference type="ARBA" id="ARBA00022670"/>
    </source>
</evidence>
<dbReference type="GO" id="GO:0004176">
    <property type="term" value="F:ATP-dependent peptidase activity"/>
    <property type="evidence" value="ECO:0007669"/>
    <property type="project" value="InterPro"/>
</dbReference>
<comment type="similarity">
    <text evidence="1 6">Belongs to the peptidase S14 family.</text>
</comment>
<keyword evidence="2" id="KW-0963">Cytoplasm</keyword>
<dbReference type="PANTHER" id="PTHR10381">
    <property type="entry name" value="ATP-DEPENDENT CLP PROTEASE PROTEOLYTIC SUBUNIT"/>
    <property type="match status" value="1"/>
</dbReference>
<dbReference type="RefSeq" id="WP_006306640.1">
    <property type="nucleotide sequence ID" value="NZ_GL892076.1"/>
</dbReference>
<dbReference type="GO" id="GO:0009368">
    <property type="term" value="C:endopeptidase Clp complex"/>
    <property type="evidence" value="ECO:0007669"/>
    <property type="project" value="TreeGrafter"/>
</dbReference>
<keyword evidence="8" id="KW-1185">Reference proteome</keyword>